<reference evidence="2" key="1">
    <citation type="journal article" date="2019" name="Int. J. Syst. Evol. Microbiol.">
        <title>The Global Catalogue of Microorganisms (GCM) 10K type strain sequencing project: providing services to taxonomists for standard genome sequencing and annotation.</title>
        <authorList>
            <consortium name="The Broad Institute Genomics Platform"/>
            <consortium name="The Broad Institute Genome Sequencing Center for Infectious Disease"/>
            <person name="Wu L."/>
            <person name="Ma J."/>
        </authorList>
    </citation>
    <scope>NUCLEOTIDE SEQUENCE [LARGE SCALE GENOMIC DNA]</scope>
    <source>
        <strain evidence="2">JCM 12140</strain>
    </source>
</reference>
<protein>
    <submittedName>
        <fullName evidence="1">Uncharacterized protein</fullName>
    </submittedName>
</protein>
<evidence type="ECO:0000313" key="2">
    <source>
        <dbReference type="Proteomes" id="UP001501742"/>
    </source>
</evidence>
<sequence length="184" mass="20439">MSRDVNRNTAVQIVDDHGLPGAVPMTAIRRLVREVTGREVTYRLVRGLAHQDVHGLWAGYDDGTAVVSYPPAPSGTQLVVINHEHGHMLISPDGPAESHGIDPRFARFVEDKVAGFMPGNRLVRSGETLEQEYTPDLEFLYGHTDFSEDEERLAELVGVELSVRVMRHARARGRDVRFGRVFGG</sequence>
<proteinExistence type="predicted"/>
<name>A0ABP4K9M3_9MICO</name>
<keyword evidence="2" id="KW-1185">Reference proteome</keyword>
<dbReference type="Proteomes" id="UP001501742">
    <property type="component" value="Unassembled WGS sequence"/>
</dbReference>
<organism evidence="1 2">
    <name type="scientific">Curtobacterium herbarum</name>
    <dbReference type="NCBI Taxonomy" id="150122"/>
    <lineage>
        <taxon>Bacteria</taxon>
        <taxon>Bacillati</taxon>
        <taxon>Actinomycetota</taxon>
        <taxon>Actinomycetes</taxon>
        <taxon>Micrococcales</taxon>
        <taxon>Microbacteriaceae</taxon>
        <taxon>Curtobacterium</taxon>
    </lineage>
</organism>
<dbReference type="RefSeq" id="WP_204609833.1">
    <property type="nucleotide sequence ID" value="NZ_BAAAJX010000013.1"/>
</dbReference>
<comment type="caution">
    <text evidence="1">The sequence shown here is derived from an EMBL/GenBank/DDBJ whole genome shotgun (WGS) entry which is preliminary data.</text>
</comment>
<accession>A0ABP4K9M3</accession>
<evidence type="ECO:0000313" key="1">
    <source>
        <dbReference type="EMBL" id="GAA1494069.1"/>
    </source>
</evidence>
<gene>
    <name evidence="1" type="ORF">GCM10009627_24150</name>
</gene>
<dbReference type="EMBL" id="BAAAJX010000013">
    <property type="protein sequence ID" value="GAA1494069.1"/>
    <property type="molecule type" value="Genomic_DNA"/>
</dbReference>